<evidence type="ECO:0000313" key="2">
    <source>
        <dbReference type="Proteomes" id="UP000244450"/>
    </source>
</evidence>
<name>A0A2T7BBW4_9BACT</name>
<evidence type="ECO:0000313" key="1">
    <source>
        <dbReference type="EMBL" id="PUZ21818.1"/>
    </source>
</evidence>
<protein>
    <submittedName>
        <fullName evidence="1">Uncharacterized protein</fullName>
    </submittedName>
</protein>
<dbReference type="InterPro" id="IPR029058">
    <property type="entry name" value="AB_hydrolase_fold"/>
</dbReference>
<dbReference type="Gene3D" id="3.40.50.1820">
    <property type="entry name" value="alpha/beta hydrolase"/>
    <property type="match status" value="1"/>
</dbReference>
<gene>
    <name evidence="1" type="ORF">DCC81_24840</name>
</gene>
<dbReference type="SUPFAM" id="SSF53474">
    <property type="entry name" value="alpha/beta-Hydrolases"/>
    <property type="match status" value="1"/>
</dbReference>
<comment type="caution">
    <text evidence="1">The sequence shown here is derived from an EMBL/GenBank/DDBJ whole genome shotgun (WGS) entry which is preliminary data.</text>
</comment>
<sequence length="553" mass="58945">MMVMTAPPAGPYRYLSRQMNQPGALITPATCGFNQHDMSNLKIYIGSAWVDIIDRSGKVFNGSAWVPVKPGDHVRGSTSWVPITSGISLPQRFFGTGGPNDNMYDVASGQRQYTLLPGGDDGTELLPLWIFLHGVDQGGTDINKVLEDGLPLVISSTGQLMKCRGAAPQLPSGSWSERLDLIDSCISYMVANYNVDQNRIYLCGLSDGAAGVIAKIIQQPTRFAAYAISSPPANGMAANASLIKDIPGIIIQGLQDQRVGVGNVAAAVDALAAANGRIAPLTQFHYDGDHSYLEWNQHLFNFTTAANFLGLNVEDWMLLHSLGRVQEAGNYVTHAENTQDYLHYLAADRLTGMLAASSDKTALEARLATLKSAQQYGNQRIILAFGTSANPATGNYTRISATDTGTTFTNLVDSDGNATAISFVCQYTQWAADLPGAGPGSYHGLPGGVFLQSRRVYASNTWNFTGLPAGATCRVDIFPYYKTESGTAHYGVTGTIGGVTKNSVDDVYNVLNYLTWDGVAADGSGVLSMALNAQYPASSNDGGLCAIMLTINS</sequence>
<dbReference type="Proteomes" id="UP000244450">
    <property type="component" value="Unassembled WGS sequence"/>
</dbReference>
<keyword evidence="2" id="KW-1185">Reference proteome</keyword>
<dbReference type="EMBL" id="QCYK01000004">
    <property type="protein sequence ID" value="PUZ21818.1"/>
    <property type="molecule type" value="Genomic_DNA"/>
</dbReference>
<organism evidence="1 2">
    <name type="scientific">Chitinophaga parva</name>
    <dbReference type="NCBI Taxonomy" id="2169414"/>
    <lineage>
        <taxon>Bacteria</taxon>
        <taxon>Pseudomonadati</taxon>
        <taxon>Bacteroidota</taxon>
        <taxon>Chitinophagia</taxon>
        <taxon>Chitinophagales</taxon>
        <taxon>Chitinophagaceae</taxon>
        <taxon>Chitinophaga</taxon>
    </lineage>
</organism>
<proteinExistence type="predicted"/>
<dbReference type="OrthoDB" id="647817at2"/>
<dbReference type="AlphaFoldDB" id="A0A2T7BBW4"/>
<accession>A0A2T7BBW4</accession>
<reference evidence="1 2" key="1">
    <citation type="submission" date="2018-04" db="EMBL/GenBank/DDBJ databases">
        <title>Chitinophaga fuyangensis sp. nov., isolated from soil in a chemical factory.</title>
        <authorList>
            <person name="Chen K."/>
        </authorList>
    </citation>
    <scope>NUCLEOTIDE SEQUENCE [LARGE SCALE GENOMIC DNA]</scope>
    <source>
        <strain evidence="1 2">LY-1</strain>
    </source>
</reference>